<evidence type="ECO:0000313" key="3">
    <source>
        <dbReference type="Proteomes" id="UP000234882"/>
    </source>
</evidence>
<evidence type="ECO:0000313" key="2">
    <source>
        <dbReference type="EMBL" id="AUM73737.1"/>
    </source>
</evidence>
<dbReference type="EMBL" id="CP025583">
    <property type="protein sequence ID" value="AUM73737.1"/>
    <property type="molecule type" value="Genomic_DNA"/>
</dbReference>
<dbReference type="InterPro" id="IPR036457">
    <property type="entry name" value="PPM-type-like_dom_sf"/>
</dbReference>
<dbReference type="AlphaFoldDB" id="A0A2K9MDL5"/>
<sequence length="254" mass="27458">MTDTAEALVYRAAARSHQGCVRRQNEDSHACLPQYGLWVVADGMGGYAAGDVASEIVTSEMTALGMPVSASDQRRRVSERLHRAHLRIRSHIAEHDLDMAGSTIAALMVFGTELTCAWVGDSRIYRLRAGQMRRMTRDHSEVAAMVERGDLTPAQAREFPRRNVLTRAVGIGPNLAPEFSGSTVQPGDRFLICSDGLTEHLADDEIAEVLDSGRDPGGSVDRLVALTLLRGAVDNVTVLVLDCAQRAPEGADHG</sequence>
<dbReference type="RefSeq" id="WP_101499091.1">
    <property type="nucleotide sequence ID" value="NZ_CP025583.1"/>
</dbReference>
<reference evidence="3" key="1">
    <citation type="submission" date="2017-12" db="EMBL/GenBank/DDBJ databases">
        <title>Genomic analysis of Paracoccus sp. CBA4604.</title>
        <authorList>
            <person name="Roh S.W."/>
            <person name="Kim J.Y."/>
            <person name="Kim J.S."/>
        </authorList>
    </citation>
    <scope>NUCLEOTIDE SEQUENCE [LARGE SCALE GENOMIC DNA]</scope>
    <source>
        <strain evidence="3">CBA4604</strain>
    </source>
</reference>
<dbReference type="OrthoDB" id="9801841at2"/>
<dbReference type="SMART" id="SM00332">
    <property type="entry name" value="PP2Cc"/>
    <property type="match status" value="1"/>
</dbReference>
<name>A0A2K9MDL5_9RHOB</name>
<dbReference type="PROSITE" id="PS51746">
    <property type="entry name" value="PPM_2"/>
    <property type="match status" value="1"/>
</dbReference>
<proteinExistence type="predicted"/>
<dbReference type="Gene3D" id="3.60.40.10">
    <property type="entry name" value="PPM-type phosphatase domain"/>
    <property type="match status" value="1"/>
</dbReference>
<evidence type="ECO:0000259" key="1">
    <source>
        <dbReference type="PROSITE" id="PS51746"/>
    </source>
</evidence>
<dbReference type="PANTHER" id="PTHR13832">
    <property type="entry name" value="PROTEIN PHOSPHATASE 2C"/>
    <property type="match status" value="1"/>
</dbReference>
<dbReference type="PANTHER" id="PTHR13832:SF827">
    <property type="entry name" value="PROTEIN PHOSPHATASE 1L"/>
    <property type="match status" value="1"/>
</dbReference>
<dbReference type="SMART" id="SM00331">
    <property type="entry name" value="PP2C_SIG"/>
    <property type="match status" value="1"/>
</dbReference>
<dbReference type="InterPro" id="IPR001932">
    <property type="entry name" value="PPM-type_phosphatase-like_dom"/>
</dbReference>
<accession>A0A2K9MDL5</accession>
<protein>
    <submittedName>
        <fullName evidence="2">Serine/threonine-protein phosphatase</fullName>
    </submittedName>
</protein>
<dbReference type="KEGG" id="paru:CYR75_05075"/>
<organism evidence="2 3">
    <name type="scientific">Paracoccus jeotgali</name>
    <dbReference type="NCBI Taxonomy" id="2065379"/>
    <lineage>
        <taxon>Bacteria</taxon>
        <taxon>Pseudomonadati</taxon>
        <taxon>Pseudomonadota</taxon>
        <taxon>Alphaproteobacteria</taxon>
        <taxon>Rhodobacterales</taxon>
        <taxon>Paracoccaceae</taxon>
        <taxon>Paracoccus</taxon>
    </lineage>
</organism>
<dbReference type="GO" id="GO:0004722">
    <property type="term" value="F:protein serine/threonine phosphatase activity"/>
    <property type="evidence" value="ECO:0007669"/>
    <property type="project" value="InterPro"/>
</dbReference>
<gene>
    <name evidence="2" type="ORF">CYR75_05075</name>
</gene>
<feature type="domain" description="PPM-type phosphatase" evidence="1">
    <location>
        <begin position="11"/>
        <end position="243"/>
    </location>
</feature>
<keyword evidence="3" id="KW-1185">Reference proteome</keyword>
<dbReference type="InterPro" id="IPR015655">
    <property type="entry name" value="PP2C"/>
</dbReference>
<dbReference type="SUPFAM" id="SSF81606">
    <property type="entry name" value="PP2C-like"/>
    <property type="match status" value="1"/>
</dbReference>
<dbReference type="Proteomes" id="UP000234882">
    <property type="component" value="Chromosome"/>
</dbReference>
<dbReference type="CDD" id="cd00143">
    <property type="entry name" value="PP2Cc"/>
    <property type="match status" value="1"/>
</dbReference>
<dbReference type="Pfam" id="PF13672">
    <property type="entry name" value="PP2C_2"/>
    <property type="match status" value="1"/>
</dbReference>